<evidence type="ECO:0000313" key="1">
    <source>
        <dbReference type="EMBL" id="KDR95526.1"/>
    </source>
</evidence>
<keyword evidence="2" id="KW-1185">Reference proteome</keyword>
<organism evidence="1 2">
    <name type="scientific">Peptoclostridium litorale DSM 5388</name>
    <dbReference type="NCBI Taxonomy" id="1121324"/>
    <lineage>
        <taxon>Bacteria</taxon>
        <taxon>Bacillati</taxon>
        <taxon>Bacillota</taxon>
        <taxon>Clostridia</taxon>
        <taxon>Peptostreptococcales</taxon>
        <taxon>Peptoclostridiaceae</taxon>
        <taxon>Peptoclostridium</taxon>
    </lineage>
</organism>
<dbReference type="RefSeq" id="WP_038263834.1">
    <property type="nucleotide sequence ID" value="NZ_FSRH01000010.1"/>
</dbReference>
<proteinExistence type="predicted"/>
<dbReference type="EMBL" id="JJMM01000010">
    <property type="protein sequence ID" value="KDR95526.1"/>
    <property type="molecule type" value="Genomic_DNA"/>
</dbReference>
<comment type="caution">
    <text evidence="1">The sequence shown here is derived from an EMBL/GenBank/DDBJ whole genome shotgun (WGS) entry which is preliminary data.</text>
</comment>
<evidence type="ECO:0000313" key="2">
    <source>
        <dbReference type="Proteomes" id="UP000027946"/>
    </source>
</evidence>
<sequence>MEELKVKFEALSNDEKVEFVKMIMPTLFEMFMQNPQGMLQEMMPACNDMMKDSSVDMGQMMGMMSMMSMLDK</sequence>
<dbReference type="STRING" id="1121324.CLIT_10c02530"/>
<dbReference type="AlphaFoldDB" id="A0A069RES5"/>
<gene>
    <name evidence="1" type="ORF">CLIT_10c02530</name>
</gene>
<reference evidence="1 2" key="1">
    <citation type="submission" date="2014-03" db="EMBL/GenBank/DDBJ databases">
        <title>Genome sequence of Clostridium litorale W6, DSM 5388.</title>
        <authorList>
            <person name="Poehlein A."/>
            <person name="Jagirdar A."/>
            <person name="Khonsari B."/>
            <person name="Chibani C.M."/>
            <person name="Gutierrez Gutierrez D.A."/>
            <person name="Davydova E."/>
            <person name="Alghaithi H.S."/>
            <person name="Nair K.P."/>
            <person name="Dhamotharan K."/>
            <person name="Chandran L."/>
            <person name="G W."/>
            <person name="Daniel R."/>
        </authorList>
    </citation>
    <scope>NUCLEOTIDE SEQUENCE [LARGE SCALE GENOMIC DNA]</scope>
    <source>
        <strain evidence="1 2">W6</strain>
    </source>
</reference>
<dbReference type="Proteomes" id="UP000027946">
    <property type="component" value="Unassembled WGS sequence"/>
</dbReference>
<name>A0A069RES5_PEPLI</name>
<dbReference type="OrthoDB" id="2087722at2"/>
<protein>
    <submittedName>
        <fullName evidence="1">Uncharacterized protein</fullName>
    </submittedName>
</protein>
<accession>A0A069RES5</accession>